<dbReference type="STRING" id="42157.A0A182EC73"/>
<evidence type="ECO:0000256" key="4">
    <source>
        <dbReference type="PROSITE-ProRule" id="PRU00076"/>
    </source>
</evidence>
<dbReference type="PANTHER" id="PTHR11219">
    <property type="entry name" value="TENEURIN AND N-ACETYLGLUCOSAMINE-1-PHOSPHODIESTER ALPHA-N-ACETYLGLUCOSAMINIDASE"/>
    <property type="match status" value="1"/>
</dbReference>
<dbReference type="SUPFAM" id="SSF54211">
    <property type="entry name" value="Ribosomal protein S5 domain 2-like"/>
    <property type="match status" value="1"/>
</dbReference>
<proteinExistence type="predicted"/>
<reference evidence="9" key="1">
    <citation type="submission" date="2016-06" db="UniProtKB">
        <authorList>
            <consortium name="WormBaseParasite"/>
        </authorList>
    </citation>
    <scope>IDENTIFICATION</scope>
</reference>
<dbReference type="PROSITE" id="PS01186">
    <property type="entry name" value="EGF_2"/>
    <property type="match status" value="1"/>
</dbReference>
<evidence type="ECO:0000256" key="2">
    <source>
        <dbReference type="ARBA" id="ARBA00022737"/>
    </source>
</evidence>
<evidence type="ECO:0000313" key="8">
    <source>
        <dbReference type="Proteomes" id="UP000271087"/>
    </source>
</evidence>
<dbReference type="EMBL" id="UYRW01001568">
    <property type="protein sequence ID" value="VDK78646.1"/>
    <property type="molecule type" value="Genomic_DNA"/>
</dbReference>
<accession>A0A182EC73</accession>
<protein>
    <submittedName>
        <fullName evidence="9">EGF-like domain-containing protein</fullName>
    </submittedName>
</protein>
<dbReference type="PROSITE" id="PS00022">
    <property type="entry name" value="EGF_1"/>
    <property type="match status" value="2"/>
</dbReference>
<dbReference type="InterPro" id="IPR051216">
    <property type="entry name" value="Teneurin"/>
</dbReference>
<feature type="chain" id="PRO_5043137422" evidence="5">
    <location>
        <begin position="21"/>
        <end position="289"/>
    </location>
</feature>
<evidence type="ECO:0000313" key="9">
    <source>
        <dbReference type="WBParaSite" id="nOo.2.0.1.t05666-RA"/>
    </source>
</evidence>
<keyword evidence="1 4" id="KW-0245">EGF-like domain</keyword>
<evidence type="ECO:0000256" key="3">
    <source>
        <dbReference type="ARBA" id="ARBA00023157"/>
    </source>
</evidence>
<dbReference type="AlphaFoldDB" id="A0A182EC73"/>
<evidence type="ECO:0000256" key="1">
    <source>
        <dbReference type="ARBA" id="ARBA00022536"/>
    </source>
</evidence>
<dbReference type="PANTHER" id="PTHR11219:SF69">
    <property type="entry name" value="TENEURIN-A"/>
    <property type="match status" value="1"/>
</dbReference>
<comment type="caution">
    <text evidence="4">Lacks conserved residue(s) required for the propagation of feature annotation.</text>
</comment>
<feature type="domain" description="EGF-like" evidence="6">
    <location>
        <begin position="122"/>
        <end position="158"/>
    </location>
</feature>
<reference evidence="7 8" key="2">
    <citation type="submission" date="2018-08" db="EMBL/GenBank/DDBJ databases">
        <authorList>
            <person name="Laetsch R D."/>
            <person name="Stevens L."/>
            <person name="Kumar S."/>
            <person name="Blaxter L. M."/>
        </authorList>
    </citation>
    <scope>NUCLEOTIDE SEQUENCE [LARGE SCALE GENOMIC DNA]</scope>
</reference>
<dbReference type="InterPro" id="IPR027408">
    <property type="entry name" value="PNPase/RNase_PH_dom_sf"/>
</dbReference>
<dbReference type="Proteomes" id="UP000271087">
    <property type="component" value="Unassembled WGS sequence"/>
</dbReference>
<dbReference type="PROSITE" id="PS50026">
    <property type="entry name" value="EGF_3"/>
    <property type="match status" value="1"/>
</dbReference>
<keyword evidence="2" id="KW-0677">Repeat</keyword>
<keyword evidence="8" id="KW-1185">Reference proteome</keyword>
<evidence type="ECO:0000259" key="6">
    <source>
        <dbReference type="PROSITE" id="PS50026"/>
    </source>
</evidence>
<keyword evidence="5" id="KW-0732">Signal</keyword>
<sequence>MKFGMIQLLACILLVPIIVCQERHKDKDDAYVDLIPLNLIPEGCSLNSYYGYGIVDGGLEKCDKYSETKAGGEEFSSEYEEIKCRTLRMHGRMKNNKCECKPGWKGPICNEYYGCPIGYSLFNNVCTPNSCQHNGTIAIGSKQIECICRAPWDGRNCERLACWRMASKEHERRWRNAGDKCRCADEYEGDNCDKIIKCRNDGELIDGRCNCKESFYGEICEKKCPAGQKKSIEWNNRILSLETGKIARQAGDPVVVNYGDTSILVIVVRKKKEENVDFTYLQTCNIHEN</sequence>
<evidence type="ECO:0000313" key="7">
    <source>
        <dbReference type="EMBL" id="VDK78646.1"/>
    </source>
</evidence>
<keyword evidence="3 4" id="KW-1015">Disulfide bond</keyword>
<gene>
    <name evidence="7" type="ORF">NOO_LOCUS5666</name>
</gene>
<organism evidence="9">
    <name type="scientific">Onchocerca ochengi</name>
    <name type="common">Filarial nematode worm</name>
    <dbReference type="NCBI Taxonomy" id="42157"/>
    <lineage>
        <taxon>Eukaryota</taxon>
        <taxon>Metazoa</taxon>
        <taxon>Ecdysozoa</taxon>
        <taxon>Nematoda</taxon>
        <taxon>Chromadorea</taxon>
        <taxon>Rhabditida</taxon>
        <taxon>Spirurina</taxon>
        <taxon>Spiruromorpha</taxon>
        <taxon>Filarioidea</taxon>
        <taxon>Onchocercidae</taxon>
        <taxon>Onchocerca</taxon>
    </lineage>
</organism>
<feature type="disulfide bond" evidence="4">
    <location>
        <begin position="148"/>
        <end position="157"/>
    </location>
</feature>
<dbReference type="Gene3D" id="3.30.230.70">
    <property type="entry name" value="GHMP Kinase, N-terminal domain"/>
    <property type="match status" value="1"/>
</dbReference>
<dbReference type="OrthoDB" id="6130531at2759"/>
<dbReference type="Gene3D" id="2.10.25.10">
    <property type="entry name" value="Laminin"/>
    <property type="match status" value="1"/>
</dbReference>
<dbReference type="Pfam" id="PF23106">
    <property type="entry name" value="EGF_Teneurin"/>
    <property type="match status" value="1"/>
</dbReference>
<dbReference type="WBParaSite" id="nOo.2.0.1.t05666-RA">
    <property type="protein sequence ID" value="nOo.2.0.1.t05666-RA"/>
    <property type="gene ID" value="nOo.2.0.1.g05666"/>
</dbReference>
<dbReference type="InterPro" id="IPR000742">
    <property type="entry name" value="EGF"/>
</dbReference>
<dbReference type="GO" id="GO:0008045">
    <property type="term" value="P:motor neuron axon guidance"/>
    <property type="evidence" value="ECO:0007669"/>
    <property type="project" value="TreeGrafter"/>
</dbReference>
<dbReference type="InterPro" id="IPR020568">
    <property type="entry name" value="Ribosomal_Su5_D2-typ_SF"/>
</dbReference>
<name>A0A182EC73_ONCOC</name>
<evidence type="ECO:0000256" key="5">
    <source>
        <dbReference type="SAM" id="SignalP"/>
    </source>
</evidence>
<dbReference type="SUPFAM" id="SSF57196">
    <property type="entry name" value="EGF/Laminin"/>
    <property type="match status" value="1"/>
</dbReference>
<feature type="signal peptide" evidence="5">
    <location>
        <begin position="1"/>
        <end position="20"/>
    </location>
</feature>